<dbReference type="OrthoDB" id="2964978at2"/>
<dbReference type="EMBL" id="LTAO01000036">
    <property type="protein sequence ID" value="KYG27587.1"/>
    <property type="molecule type" value="Genomic_DNA"/>
</dbReference>
<name>A0A161P628_9BACI</name>
<evidence type="ECO:0000313" key="2">
    <source>
        <dbReference type="Proteomes" id="UP000075806"/>
    </source>
</evidence>
<dbReference type="AlphaFoldDB" id="A0A161P628"/>
<dbReference type="STRING" id="519424.AZF04_10350"/>
<gene>
    <name evidence="1" type="ORF">AZF04_10350</name>
</gene>
<evidence type="ECO:0008006" key="3">
    <source>
        <dbReference type="Google" id="ProtNLM"/>
    </source>
</evidence>
<keyword evidence="2" id="KW-1185">Reference proteome</keyword>
<protein>
    <recommendedName>
        <fullName evidence="3">Group-specific protein</fullName>
    </recommendedName>
</protein>
<dbReference type="Proteomes" id="UP000075806">
    <property type="component" value="Unassembled WGS sequence"/>
</dbReference>
<dbReference type="RefSeq" id="WP_061949719.1">
    <property type="nucleotide sequence ID" value="NZ_LTAO01000036.1"/>
</dbReference>
<sequence>MMFDPTIFENLKVGIENYLYDLDNLDQEIVITNRSEHLELAKLSRSFAIQFKLVQAATISAEVLLMADLENLAMEILEDENGKPGCDLHIRFNIPISDESDCLKIDSTLRKVWKRSLSIQQMISFQYPKNEHNLTSNVHITFDRKIDEEQMNDIPQLVDTIILSLQHLESY</sequence>
<accession>A0A161P628</accession>
<reference evidence="1" key="1">
    <citation type="submission" date="2016-02" db="EMBL/GenBank/DDBJ databases">
        <title>Genome sequence of Bacillus trypoxylicola KCTC 13244(T).</title>
        <authorList>
            <person name="Jeong H."/>
            <person name="Park S.-H."/>
            <person name="Choi S.-K."/>
        </authorList>
    </citation>
    <scope>NUCLEOTIDE SEQUENCE [LARGE SCALE GENOMIC DNA]</scope>
    <source>
        <strain evidence="1">KCTC 13244</strain>
    </source>
</reference>
<organism evidence="1 2">
    <name type="scientific">Alkalihalobacillus trypoxylicola</name>
    <dbReference type="NCBI Taxonomy" id="519424"/>
    <lineage>
        <taxon>Bacteria</taxon>
        <taxon>Bacillati</taxon>
        <taxon>Bacillota</taxon>
        <taxon>Bacilli</taxon>
        <taxon>Bacillales</taxon>
        <taxon>Bacillaceae</taxon>
        <taxon>Alkalihalobacillus</taxon>
    </lineage>
</organism>
<comment type="caution">
    <text evidence="1">The sequence shown here is derived from an EMBL/GenBank/DDBJ whole genome shotgun (WGS) entry which is preliminary data.</text>
</comment>
<proteinExistence type="predicted"/>
<evidence type="ECO:0000313" key="1">
    <source>
        <dbReference type="EMBL" id="KYG27587.1"/>
    </source>
</evidence>